<dbReference type="PROSITE" id="PS50405">
    <property type="entry name" value="GST_CTER"/>
    <property type="match status" value="1"/>
</dbReference>
<dbReference type="Pfam" id="PF13409">
    <property type="entry name" value="GST_N_2"/>
    <property type="match status" value="1"/>
</dbReference>
<evidence type="ECO:0000256" key="1">
    <source>
        <dbReference type="ARBA" id="ARBA00007409"/>
    </source>
</evidence>
<sequence length="218" mass="25174">MVLKLISATPSPYARKVRIALAEKSIPFELVTEVPWDKTTQTPEYNPLEKLPVLIDTETKDPENDAVYESHFILDWIEYKYQPPQYVTLNPNTRDGELFAKKVQVIADGVCDACVLMFFEKQRPSPSEEWTSRQRRKVDGGLKQLAKWVGDKDFLLDDKFTMADVAAGCVLGYLRVRFAEHPWQETYPNLKRYSNRLEARKSFEDTVPTPQNISDKIV</sequence>
<dbReference type="AlphaFoldDB" id="A0A0D1X3W6"/>
<evidence type="ECO:0000259" key="3">
    <source>
        <dbReference type="PROSITE" id="PS50405"/>
    </source>
</evidence>
<evidence type="ECO:0000259" key="2">
    <source>
        <dbReference type="PROSITE" id="PS50404"/>
    </source>
</evidence>
<dbReference type="InterPro" id="IPR040079">
    <property type="entry name" value="Glutathione_S-Trfase"/>
</dbReference>
<name>A0A0D1X3W6_9EURO</name>
<dbReference type="InterPro" id="IPR004045">
    <property type="entry name" value="Glutathione_S-Trfase_N"/>
</dbReference>
<comment type="similarity">
    <text evidence="1">Belongs to the GST superfamily.</text>
</comment>
<proteinExistence type="inferred from homology"/>
<dbReference type="PANTHER" id="PTHR44051">
    <property type="entry name" value="GLUTATHIONE S-TRANSFERASE-RELATED"/>
    <property type="match status" value="1"/>
</dbReference>
<organism evidence="4 5">
    <name type="scientific">Exophiala sideris</name>
    <dbReference type="NCBI Taxonomy" id="1016849"/>
    <lineage>
        <taxon>Eukaryota</taxon>
        <taxon>Fungi</taxon>
        <taxon>Dikarya</taxon>
        <taxon>Ascomycota</taxon>
        <taxon>Pezizomycotina</taxon>
        <taxon>Eurotiomycetes</taxon>
        <taxon>Chaetothyriomycetidae</taxon>
        <taxon>Chaetothyriales</taxon>
        <taxon>Herpotrichiellaceae</taxon>
        <taxon>Exophiala</taxon>
    </lineage>
</organism>
<dbReference type="HOGENOM" id="CLU_011226_12_2_1"/>
<evidence type="ECO:0008006" key="6">
    <source>
        <dbReference type="Google" id="ProtNLM"/>
    </source>
</evidence>
<feature type="domain" description="GST N-terminal" evidence="2">
    <location>
        <begin position="1"/>
        <end position="85"/>
    </location>
</feature>
<feature type="domain" description="GST C-terminal" evidence="3">
    <location>
        <begin position="92"/>
        <end position="216"/>
    </location>
</feature>
<dbReference type="InterPro" id="IPR036282">
    <property type="entry name" value="Glutathione-S-Trfase_C_sf"/>
</dbReference>
<evidence type="ECO:0000313" key="5">
    <source>
        <dbReference type="Proteomes" id="UP000053599"/>
    </source>
</evidence>
<dbReference type="SFLD" id="SFLDG00358">
    <property type="entry name" value="Main_(cytGST)"/>
    <property type="match status" value="1"/>
</dbReference>
<dbReference type="Proteomes" id="UP000053599">
    <property type="component" value="Unassembled WGS sequence"/>
</dbReference>
<dbReference type="OrthoDB" id="249703at2759"/>
<dbReference type="SUPFAM" id="SSF52833">
    <property type="entry name" value="Thioredoxin-like"/>
    <property type="match status" value="1"/>
</dbReference>
<dbReference type="Gene3D" id="3.40.30.10">
    <property type="entry name" value="Glutaredoxin"/>
    <property type="match status" value="1"/>
</dbReference>
<dbReference type="PANTHER" id="PTHR44051:SF8">
    <property type="entry name" value="GLUTATHIONE S-TRANSFERASE GSTA"/>
    <property type="match status" value="1"/>
</dbReference>
<dbReference type="Pfam" id="PF13410">
    <property type="entry name" value="GST_C_2"/>
    <property type="match status" value="1"/>
</dbReference>
<dbReference type="PROSITE" id="PS50404">
    <property type="entry name" value="GST_NTER"/>
    <property type="match status" value="1"/>
</dbReference>
<dbReference type="EMBL" id="KN846952">
    <property type="protein sequence ID" value="KIV82291.1"/>
    <property type="molecule type" value="Genomic_DNA"/>
</dbReference>
<dbReference type="Gene3D" id="1.20.1050.10">
    <property type="match status" value="1"/>
</dbReference>
<accession>A0A0D1X3W6</accession>
<dbReference type="SUPFAM" id="SSF47616">
    <property type="entry name" value="GST C-terminal domain-like"/>
    <property type="match status" value="1"/>
</dbReference>
<dbReference type="InterPro" id="IPR010987">
    <property type="entry name" value="Glutathione-S-Trfase_C-like"/>
</dbReference>
<dbReference type="InterPro" id="IPR036249">
    <property type="entry name" value="Thioredoxin-like_sf"/>
</dbReference>
<dbReference type="STRING" id="1016849.A0A0D1X3W6"/>
<reference evidence="4 5" key="1">
    <citation type="submission" date="2015-01" db="EMBL/GenBank/DDBJ databases">
        <title>The Genome Sequence of Exophiala sideris CBS121828.</title>
        <authorList>
            <consortium name="The Broad Institute Genomics Platform"/>
            <person name="Cuomo C."/>
            <person name="de Hoog S."/>
            <person name="Gorbushina A."/>
            <person name="Stielow B."/>
            <person name="Teixiera M."/>
            <person name="Abouelleil A."/>
            <person name="Chapman S.B."/>
            <person name="Priest M."/>
            <person name="Young S.K."/>
            <person name="Wortman J."/>
            <person name="Nusbaum C."/>
            <person name="Birren B."/>
        </authorList>
    </citation>
    <scope>NUCLEOTIDE SEQUENCE [LARGE SCALE GENOMIC DNA]</scope>
    <source>
        <strain evidence="4 5">CBS 121828</strain>
    </source>
</reference>
<dbReference type="SFLD" id="SFLDS00019">
    <property type="entry name" value="Glutathione_Transferase_(cytos"/>
    <property type="match status" value="1"/>
</dbReference>
<dbReference type="CDD" id="cd03205">
    <property type="entry name" value="GST_C_6"/>
    <property type="match status" value="1"/>
</dbReference>
<protein>
    <recommendedName>
        <fullName evidence="6">GST N-terminal domain-containing protein</fullName>
    </recommendedName>
</protein>
<gene>
    <name evidence="4" type="ORF">PV11_04412</name>
</gene>
<evidence type="ECO:0000313" key="4">
    <source>
        <dbReference type="EMBL" id="KIV82291.1"/>
    </source>
</evidence>